<name>A0A6A5X5W8_9PLEO</name>
<dbReference type="Proteomes" id="UP000799778">
    <property type="component" value="Unassembled WGS sequence"/>
</dbReference>
<sequence length="709" mass="79116">MNLSDLRILFDCVWGDLRPGDGHLPRLKKELTLYQKLAGYFWQIVELVDPTLFFPKRFPLAFDRMFLSLPTSSVIRAADRKDPFASFQGDVSLEDPALAKEYELSCLLAHVQWQSAIESGISPLKRYISPFPEQPVENTTVTIWREKKGNEWSTKTMGASMFLVAGTLAPELGMGAEPQFVSSIHLLWEKDYLQVVWETSIGSLISTWAIVGNFIWSGVADAGLLQALLDLPEGPGSDTLTQFTVDKLHRMWQKRFSKRGGTSIFSTPKFGRVQQSIFDKWNFRTKPTSVPIQLCDTHDNFKLVDTRLDDFPLGSDYAAISYTWGDWTDKNELHLEILEVVKEIGTRYAWVDAWCINNDTRADEIPRMGEYYANASVVIVLLPDVAKRTAYTNLTHGAPFNLRKARADDGALGQAILRSTWRSRVWTLQEGLLAQNCIGKTRDQMLDGEYLDHLLHFPEHCMFAQYASLGHTHSLHSPVTNVRGYWKEDWHTGSQSAVSGAHKASLLEVLKMGNGRRCKVPLDSLIGLLGLVDGPTLPPMSAETAQWSSLWTTLIRSGTVGIDVLRVASACQETEIGGIDGEMQAQSINVTDHGLEVMGTPVEVIIGEKSEQGLRQIPNQRDIAIVVDHGNEIKTHGQVSASAGDKFIGIILESQPGDKGVTVLLGEWTDSIRDTRLFYRHTSVNVVRVLKLVRAVQAVQQIQITIGLS</sequence>
<dbReference type="Pfam" id="PF06985">
    <property type="entry name" value="HET"/>
    <property type="match status" value="1"/>
</dbReference>
<reference evidence="2" key="1">
    <citation type="journal article" date="2020" name="Stud. Mycol.">
        <title>101 Dothideomycetes genomes: a test case for predicting lifestyles and emergence of pathogens.</title>
        <authorList>
            <person name="Haridas S."/>
            <person name="Albert R."/>
            <person name="Binder M."/>
            <person name="Bloem J."/>
            <person name="Labutti K."/>
            <person name="Salamov A."/>
            <person name="Andreopoulos B."/>
            <person name="Baker S."/>
            <person name="Barry K."/>
            <person name="Bills G."/>
            <person name="Bluhm B."/>
            <person name="Cannon C."/>
            <person name="Castanera R."/>
            <person name="Culley D."/>
            <person name="Daum C."/>
            <person name="Ezra D."/>
            <person name="Gonzalez J."/>
            <person name="Henrissat B."/>
            <person name="Kuo A."/>
            <person name="Liang C."/>
            <person name="Lipzen A."/>
            <person name="Lutzoni F."/>
            <person name="Magnuson J."/>
            <person name="Mondo S."/>
            <person name="Nolan M."/>
            <person name="Ohm R."/>
            <person name="Pangilinan J."/>
            <person name="Park H.-J."/>
            <person name="Ramirez L."/>
            <person name="Alfaro M."/>
            <person name="Sun H."/>
            <person name="Tritt A."/>
            <person name="Yoshinaga Y."/>
            <person name="Zwiers L.-H."/>
            <person name="Turgeon B."/>
            <person name="Goodwin S."/>
            <person name="Spatafora J."/>
            <person name="Crous P."/>
            <person name="Grigoriev I."/>
        </authorList>
    </citation>
    <scope>NUCLEOTIDE SEQUENCE</scope>
    <source>
        <strain evidence="2">CBS 175.79</strain>
    </source>
</reference>
<dbReference type="EMBL" id="ML978092">
    <property type="protein sequence ID" value="KAF2008290.1"/>
    <property type="molecule type" value="Genomic_DNA"/>
</dbReference>
<dbReference type="InterPro" id="IPR052895">
    <property type="entry name" value="HetReg/Transcr_Mod"/>
</dbReference>
<proteinExistence type="predicted"/>
<dbReference type="OrthoDB" id="5428863at2759"/>
<dbReference type="PANTHER" id="PTHR24148">
    <property type="entry name" value="ANKYRIN REPEAT DOMAIN-CONTAINING PROTEIN 39 HOMOLOG-RELATED"/>
    <property type="match status" value="1"/>
</dbReference>
<gene>
    <name evidence="2" type="ORF">BU24DRAFT_416018</name>
</gene>
<dbReference type="RefSeq" id="XP_033376629.1">
    <property type="nucleotide sequence ID" value="XM_033526348.1"/>
</dbReference>
<evidence type="ECO:0000313" key="2">
    <source>
        <dbReference type="EMBL" id="KAF2008290.1"/>
    </source>
</evidence>
<dbReference type="PANTHER" id="PTHR24148:SF81">
    <property type="entry name" value="HETEROKARYON INCOMPATIBILITY DOMAIN-CONTAINING PROTEIN"/>
    <property type="match status" value="1"/>
</dbReference>
<dbReference type="InterPro" id="IPR010730">
    <property type="entry name" value="HET"/>
</dbReference>
<protein>
    <recommendedName>
        <fullName evidence="1">Heterokaryon incompatibility domain-containing protein</fullName>
    </recommendedName>
</protein>
<dbReference type="AlphaFoldDB" id="A0A6A5X5W8"/>
<organism evidence="2 3">
    <name type="scientific">Aaosphaeria arxii CBS 175.79</name>
    <dbReference type="NCBI Taxonomy" id="1450172"/>
    <lineage>
        <taxon>Eukaryota</taxon>
        <taxon>Fungi</taxon>
        <taxon>Dikarya</taxon>
        <taxon>Ascomycota</taxon>
        <taxon>Pezizomycotina</taxon>
        <taxon>Dothideomycetes</taxon>
        <taxon>Pleosporomycetidae</taxon>
        <taxon>Pleosporales</taxon>
        <taxon>Pleosporales incertae sedis</taxon>
        <taxon>Aaosphaeria</taxon>
    </lineage>
</organism>
<accession>A0A6A5X5W8</accession>
<evidence type="ECO:0000259" key="1">
    <source>
        <dbReference type="Pfam" id="PF06985"/>
    </source>
</evidence>
<feature type="domain" description="Heterokaryon incompatibility" evidence="1">
    <location>
        <begin position="317"/>
        <end position="430"/>
    </location>
</feature>
<dbReference type="GeneID" id="54283745"/>
<evidence type="ECO:0000313" key="3">
    <source>
        <dbReference type="Proteomes" id="UP000799778"/>
    </source>
</evidence>
<keyword evidence="3" id="KW-1185">Reference proteome</keyword>